<sequence>MSFAEDFRAVCAEVTDYVHQLACVEKAYDLFETSANTYSDTVERPEIELEGQVSDSGAMIPTDYPFNPPWVLNYSFWVGDHVTHYVAEDQIRIAFEIAWRPSTTSLVSQCDLVIHPDVAVMAAGCESLSKTAVDLYAFTAEFDADGDGSSMPGFVQSLQKSWAGLSATGFYDFYEDLTDLVYRYYSATLRLATTSACVTNAIAQYQQNILTNAEKTRDLAREVLQKWQKFENPFEITEVDADSRVLDVLDGVSLVAGVVSLAPGPQSLLTGGVSAVTGILSYVSKAVLESKAVALPTSVEIHDALSAALSSAQEQLLGVLDALRDDSTFPGGEGDVASLPVIPFSRFVQDSENNDGWKPPTVDFS</sequence>
<reference evidence="1 2" key="1">
    <citation type="journal article" date="2019" name="Int. J. Syst. Evol. Microbiol.">
        <title>The Global Catalogue of Microorganisms (GCM) 10K type strain sequencing project: providing services to taxonomists for standard genome sequencing and annotation.</title>
        <authorList>
            <consortium name="The Broad Institute Genomics Platform"/>
            <consortium name="The Broad Institute Genome Sequencing Center for Infectious Disease"/>
            <person name="Wu L."/>
            <person name="Ma J."/>
        </authorList>
    </citation>
    <scope>NUCLEOTIDE SEQUENCE [LARGE SCALE GENOMIC DNA]</scope>
    <source>
        <strain evidence="1 2">JCM 14942</strain>
    </source>
</reference>
<protein>
    <recommendedName>
        <fullName evidence="3">Excreted virulence factor EspC, type VII ESX diderm</fullName>
    </recommendedName>
</protein>
<dbReference type="EMBL" id="BAAAOR010000007">
    <property type="protein sequence ID" value="GAA1507915.1"/>
    <property type="molecule type" value="Genomic_DNA"/>
</dbReference>
<gene>
    <name evidence="1" type="ORF">GCM10009788_10010</name>
</gene>
<evidence type="ECO:0000313" key="2">
    <source>
        <dbReference type="Proteomes" id="UP001500842"/>
    </source>
</evidence>
<proteinExistence type="predicted"/>
<dbReference type="Proteomes" id="UP001500842">
    <property type="component" value="Unassembled WGS sequence"/>
</dbReference>
<accession>A0ABN1ZZL3</accession>
<keyword evidence="2" id="KW-1185">Reference proteome</keyword>
<organism evidence="1 2">
    <name type="scientific">Nocardioides humi</name>
    <dbReference type="NCBI Taxonomy" id="449461"/>
    <lineage>
        <taxon>Bacteria</taxon>
        <taxon>Bacillati</taxon>
        <taxon>Actinomycetota</taxon>
        <taxon>Actinomycetes</taxon>
        <taxon>Propionibacteriales</taxon>
        <taxon>Nocardioidaceae</taxon>
        <taxon>Nocardioides</taxon>
    </lineage>
</organism>
<dbReference type="RefSeq" id="WP_344111318.1">
    <property type="nucleotide sequence ID" value="NZ_BAAAOR010000007.1"/>
</dbReference>
<evidence type="ECO:0008006" key="3">
    <source>
        <dbReference type="Google" id="ProtNLM"/>
    </source>
</evidence>
<evidence type="ECO:0000313" key="1">
    <source>
        <dbReference type="EMBL" id="GAA1507915.1"/>
    </source>
</evidence>
<name>A0ABN1ZZL3_9ACTN</name>
<comment type="caution">
    <text evidence="1">The sequence shown here is derived from an EMBL/GenBank/DDBJ whole genome shotgun (WGS) entry which is preliminary data.</text>
</comment>